<keyword evidence="5" id="KW-0238">DNA-binding</keyword>
<dbReference type="Proteomes" id="UP000054558">
    <property type="component" value="Unassembled WGS sequence"/>
</dbReference>
<evidence type="ECO:0000256" key="1">
    <source>
        <dbReference type="ARBA" id="ARBA00004123"/>
    </source>
</evidence>
<evidence type="ECO:0000256" key="3">
    <source>
        <dbReference type="ARBA" id="ARBA00022763"/>
    </source>
</evidence>
<evidence type="ECO:0000256" key="10">
    <source>
        <dbReference type="ARBA" id="ARBA00069821"/>
    </source>
</evidence>
<comment type="subunit">
    <text evidence="9">Interacts with MLH1.</text>
</comment>
<feature type="compositionally biased region" description="Low complexity" evidence="13">
    <location>
        <begin position="76"/>
        <end position="87"/>
    </location>
</feature>
<comment type="subcellular location">
    <subcellularLocation>
        <location evidence="1">Nucleus</location>
    </subcellularLocation>
</comment>
<keyword evidence="4" id="KW-0378">Hydrolase</keyword>
<dbReference type="AlphaFoldDB" id="A0A1Y1HPL4"/>
<dbReference type="OrthoDB" id="10265068at2759"/>
<keyword evidence="3" id="KW-0227">DNA damage</keyword>
<keyword evidence="15" id="KW-1185">Reference proteome</keyword>
<organism evidence="14 15">
    <name type="scientific">Klebsormidium nitens</name>
    <name type="common">Green alga</name>
    <name type="synonym">Ulothrix nitens</name>
    <dbReference type="NCBI Taxonomy" id="105231"/>
    <lineage>
        <taxon>Eukaryota</taxon>
        <taxon>Viridiplantae</taxon>
        <taxon>Streptophyta</taxon>
        <taxon>Klebsormidiophyceae</taxon>
        <taxon>Klebsormidiales</taxon>
        <taxon>Klebsormidiaceae</taxon>
        <taxon>Klebsormidium</taxon>
    </lineage>
</organism>
<reference evidence="14 15" key="1">
    <citation type="journal article" date="2014" name="Nat. Commun.">
        <title>Klebsormidium flaccidum genome reveals primary factors for plant terrestrial adaptation.</title>
        <authorList>
            <person name="Hori K."/>
            <person name="Maruyama F."/>
            <person name="Fujisawa T."/>
            <person name="Togashi T."/>
            <person name="Yamamoto N."/>
            <person name="Seo M."/>
            <person name="Sato S."/>
            <person name="Yamada T."/>
            <person name="Mori H."/>
            <person name="Tajima N."/>
            <person name="Moriyama T."/>
            <person name="Ikeuchi M."/>
            <person name="Watanabe M."/>
            <person name="Wada H."/>
            <person name="Kobayashi K."/>
            <person name="Saito M."/>
            <person name="Masuda T."/>
            <person name="Sasaki-Sekimoto Y."/>
            <person name="Mashiguchi K."/>
            <person name="Awai K."/>
            <person name="Shimojima M."/>
            <person name="Masuda S."/>
            <person name="Iwai M."/>
            <person name="Nobusawa T."/>
            <person name="Narise T."/>
            <person name="Kondo S."/>
            <person name="Saito H."/>
            <person name="Sato R."/>
            <person name="Murakawa M."/>
            <person name="Ihara Y."/>
            <person name="Oshima-Yamada Y."/>
            <person name="Ohtaka K."/>
            <person name="Satoh M."/>
            <person name="Sonobe K."/>
            <person name="Ishii M."/>
            <person name="Ohtani R."/>
            <person name="Kanamori-Sato M."/>
            <person name="Honoki R."/>
            <person name="Miyazaki D."/>
            <person name="Mochizuki H."/>
            <person name="Umetsu J."/>
            <person name="Higashi K."/>
            <person name="Shibata D."/>
            <person name="Kamiya Y."/>
            <person name="Sato N."/>
            <person name="Nakamura Y."/>
            <person name="Tabata S."/>
            <person name="Ida S."/>
            <person name="Kurokawa K."/>
            <person name="Ohta H."/>
        </authorList>
    </citation>
    <scope>NUCLEOTIDE SEQUENCE [LARGE SCALE GENOMIC DNA]</scope>
    <source>
        <strain evidence="14 15">NIES-2285</strain>
    </source>
</reference>
<dbReference type="InterPro" id="IPR011257">
    <property type="entry name" value="DNA_glycosylase"/>
</dbReference>
<dbReference type="PANTHER" id="PTHR15074">
    <property type="entry name" value="METHYL-CPG-BINDING PROTEIN"/>
    <property type="match status" value="1"/>
</dbReference>
<keyword evidence="6" id="KW-0234">DNA repair</keyword>
<dbReference type="Gene3D" id="1.10.340.30">
    <property type="entry name" value="Hypothetical protein, domain 2"/>
    <property type="match status" value="1"/>
</dbReference>
<dbReference type="PANTHER" id="PTHR15074:SF0">
    <property type="entry name" value="METHYL-CPG-BINDING DOMAIN PROTEIN 4-LIKE PROTEIN"/>
    <property type="match status" value="1"/>
</dbReference>
<dbReference type="InterPro" id="IPR045138">
    <property type="entry name" value="MeCP2/MBD4"/>
</dbReference>
<feature type="compositionally biased region" description="Low complexity" evidence="13">
    <location>
        <begin position="264"/>
        <end position="275"/>
    </location>
</feature>
<gene>
    <name evidence="14" type="ORF">KFL_000440050</name>
</gene>
<dbReference type="GO" id="GO:0016787">
    <property type="term" value="F:hydrolase activity"/>
    <property type="evidence" value="ECO:0007669"/>
    <property type="project" value="UniProtKB-KW"/>
</dbReference>
<evidence type="ECO:0000313" key="14">
    <source>
        <dbReference type="EMBL" id="GAQ80003.1"/>
    </source>
</evidence>
<name>A0A1Y1HPL4_KLENI</name>
<evidence type="ECO:0000256" key="7">
    <source>
        <dbReference type="ARBA" id="ARBA00023242"/>
    </source>
</evidence>
<keyword evidence="2" id="KW-0597">Phosphoprotein</keyword>
<evidence type="ECO:0000256" key="12">
    <source>
        <dbReference type="ARBA" id="ARBA00083330"/>
    </source>
</evidence>
<evidence type="ECO:0000256" key="8">
    <source>
        <dbReference type="ARBA" id="ARBA00055831"/>
    </source>
</evidence>
<feature type="compositionally biased region" description="Polar residues" evidence="13">
    <location>
        <begin position="276"/>
        <end position="301"/>
    </location>
</feature>
<sequence length="562" mass="59800">MRKLRKGVARKEGADMANVEGLRRSSRLKRKAEHVLDGGDPVAAPGANASSPRERKRGKRCSLSSQQEKVPDQIDAAASGARAARVRQMTKQASGGLRGRRGRGASSSDGLGTSGTGGDGKEKGADELAPEVEGGELPAGDTAVSDIVAAKEGLRWNQGDFERLTAAKHHGNDRASQNKSGAGDEGERAEKGPEEGTDKAPITTPPGECLPKLVESRTSEGGVDLQLDATPPSSAARLAAALEGFSYRGVSGTPPRRPAHSDCSSGGVRSRLSRGQPSAQKRSANSARFQTPSKSGGSLSTGFPVASPSVSFEAGHSANSSAVGGSAPDQDGDSHRPPRKVSRRRQRATLKVIAQGEKVRETALALIAEGKRVTAEEIRKLIPEEAGKKGTEGRGGGGPKRPAGVVDPDWVPPVSPYGLIQEELWRTPWKLLVACLLLNVTTGGAMRRVIWDLFKLIPTAEAAMAADTDAIGKVIHSLGLQNKRAATIQRFSQEYLEHLKDPLAKPLDRVHGIGKYAADAHAIFCEGRWQEVVPHDHMLNRYWEWMWETQGQGAAFKREDGT</sequence>
<comment type="function">
    <text evidence="8">Mismatch-specific DNA N-glycosylase involved in DNA repair. Has thymine glycosylase activity and is specific for G:T mismatches within methylated and unmethylated CpG sites. Can also remove uracil or 5-fluorouracil in G:U mismatches. Has no lyase activity. Was first identified as methyl-CpG-binding protein.</text>
</comment>
<evidence type="ECO:0000256" key="5">
    <source>
        <dbReference type="ARBA" id="ARBA00023125"/>
    </source>
</evidence>
<protein>
    <recommendedName>
        <fullName evidence="10">Methyl-CpG-binding domain protein 4</fullName>
    </recommendedName>
    <alternativeName>
        <fullName evidence="11">Methyl-CpG-binding protein MBD4</fullName>
    </alternativeName>
    <alternativeName>
        <fullName evidence="12">Mismatch-specific DNA N-glycosylase</fullName>
    </alternativeName>
</protein>
<dbReference type="EMBL" id="DF236993">
    <property type="protein sequence ID" value="GAQ80003.1"/>
    <property type="molecule type" value="Genomic_DNA"/>
</dbReference>
<evidence type="ECO:0000256" key="6">
    <source>
        <dbReference type="ARBA" id="ARBA00023204"/>
    </source>
</evidence>
<feature type="region of interest" description="Disordered" evidence="13">
    <location>
        <begin position="1"/>
        <end position="230"/>
    </location>
</feature>
<evidence type="ECO:0000256" key="11">
    <source>
        <dbReference type="ARBA" id="ARBA00076709"/>
    </source>
</evidence>
<keyword evidence="7" id="KW-0539">Nucleus</keyword>
<feature type="compositionally biased region" description="Basic residues" evidence="13">
    <location>
        <begin position="337"/>
        <end position="348"/>
    </location>
</feature>
<accession>A0A1Y1HPL4</accession>
<feature type="compositionally biased region" description="Basic and acidic residues" evidence="13">
    <location>
        <begin position="160"/>
        <end position="173"/>
    </location>
</feature>
<feature type="region of interest" description="Disordered" evidence="13">
    <location>
        <begin position="247"/>
        <end position="348"/>
    </location>
</feature>
<dbReference type="FunFam" id="1.10.340.30:FF:000051">
    <property type="entry name" value="Methyl-CpG-binding domain protein 4"/>
    <property type="match status" value="1"/>
</dbReference>
<dbReference type="GO" id="GO:0003677">
    <property type="term" value="F:DNA binding"/>
    <property type="evidence" value="ECO:0000318"/>
    <property type="project" value="GO_Central"/>
</dbReference>
<proteinExistence type="predicted"/>
<evidence type="ECO:0000256" key="9">
    <source>
        <dbReference type="ARBA" id="ARBA00062707"/>
    </source>
</evidence>
<evidence type="ECO:0000256" key="2">
    <source>
        <dbReference type="ARBA" id="ARBA00022553"/>
    </source>
</evidence>
<evidence type="ECO:0000256" key="4">
    <source>
        <dbReference type="ARBA" id="ARBA00022801"/>
    </source>
</evidence>
<evidence type="ECO:0000313" key="15">
    <source>
        <dbReference type="Proteomes" id="UP000054558"/>
    </source>
</evidence>
<evidence type="ECO:0000256" key="13">
    <source>
        <dbReference type="SAM" id="MobiDB-lite"/>
    </source>
</evidence>
<dbReference type="GO" id="GO:0006281">
    <property type="term" value="P:DNA repair"/>
    <property type="evidence" value="ECO:0007669"/>
    <property type="project" value="UniProtKB-KW"/>
</dbReference>
<dbReference type="STRING" id="105231.A0A1Y1HPL4"/>
<dbReference type="GO" id="GO:0005634">
    <property type="term" value="C:nucleus"/>
    <property type="evidence" value="ECO:0000318"/>
    <property type="project" value="GO_Central"/>
</dbReference>
<feature type="compositionally biased region" description="Basic and acidic residues" evidence="13">
    <location>
        <begin position="185"/>
        <end position="198"/>
    </location>
</feature>
<feature type="region of interest" description="Disordered" evidence="13">
    <location>
        <begin position="384"/>
        <end position="407"/>
    </location>
</feature>
<dbReference type="SUPFAM" id="SSF48150">
    <property type="entry name" value="DNA-glycosylase"/>
    <property type="match status" value="1"/>
</dbReference>